<dbReference type="GO" id="GO:0046872">
    <property type="term" value="F:metal ion binding"/>
    <property type="evidence" value="ECO:0007669"/>
    <property type="project" value="UniProtKB-KW"/>
</dbReference>
<feature type="transmembrane region" description="Helical" evidence="6">
    <location>
        <begin position="295"/>
        <end position="320"/>
    </location>
</feature>
<evidence type="ECO:0008006" key="9">
    <source>
        <dbReference type="Google" id="ProtNLM"/>
    </source>
</evidence>
<dbReference type="GO" id="GO:0016020">
    <property type="term" value="C:membrane"/>
    <property type="evidence" value="ECO:0007669"/>
    <property type="project" value="UniProtKB-SubCell"/>
</dbReference>
<organism evidence="7 8">
    <name type="scientific">Vicia faba</name>
    <name type="common">Broad bean</name>
    <name type="synonym">Faba vulgaris</name>
    <dbReference type="NCBI Taxonomy" id="3906"/>
    <lineage>
        <taxon>Eukaryota</taxon>
        <taxon>Viridiplantae</taxon>
        <taxon>Streptophyta</taxon>
        <taxon>Embryophyta</taxon>
        <taxon>Tracheophyta</taxon>
        <taxon>Spermatophyta</taxon>
        <taxon>Magnoliopsida</taxon>
        <taxon>eudicotyledons</taxon>
        <taxon>Gunneridae</taxon>
        <taxon>Pentapetalae</taxon>
        <taxon>rosids</taxon>
        <taxon>fabids</taxon>
        <taxon>Fabales</taxon>
        <taxon>Fabaceae</taxon>
        <taxon>Papilionoideae</taxon>
        <taxon>50 kb inversion clade</taxon>
        <taxon>NPAAA clade</taxon>
        <taxon>Hologalegina</taxon>
        <taxon>IRL clade</taxon>
        <taxon>Fabeae</taxon>
        <taxon>Vicia</taxon>
    </lineage>
</organism>
<name>A0AAV0ZU02_VICFA</name>
<evidence type="ECO:0000256" key="4">
    <source>
        <dbReference type="ARBA" id="ARBA00023136"/>
    </source>
</evidence>
<dbReference type="GO" id="GO:0009744">
    <property type="term" value="P:response to sucrose"/>
    <property type="evidence" value="ECO:0007669"/>
    <property type="project" value="UniProtKB-ARBA"/>
</dbReference>
<keyword evidence="5" id="KW-0862">Zinc</keyword>
<keyword evidence="3 6" id="KW-1133">Transmembrane helix</keyword>
<dbReference type="AlphaFoldDB" id="A0AAV0ZU02"/>
<feature type="transmembrane region" description="Helical" evidence="6">
    <location>
        <begin position="235"/>
        <end position="256"/>
    </location>
</feature>
<evidence type="ECO:0000256" key="6">
    <source>
        <dbReference type="SAM" id="Phobius"/>
    </source>
</evidence>
<feature type="binding site" evidence="5">
    <location>
        <position position="398"/>
    </location>
    <ligand>
        <name>Zn(2+)</name>
        <dbReference type="ChEBI" id="CHEBI:29105"/>
    </ligand>
</feature>
<feature type="transmembrane region" description="Helical" evidence="6">
    <location>
        <begin position="5"/>
        <end position="23"/>
    </location>
</feature>
<evidence type="ECO:0000256" key="1">
    <source>
        <dbReference type="ARBA" id="ARBA00004141"/>
    </source>
</evidence>
<dbReference type="InterPro" id="IPR004254">
    <property type="entry name" value="AdipoR/HlyIII-related"/>
</dbReference>
<dbReference type="GO" id="GO:0038023">
    <property type="term" value="F:signaling receptor activity"/>
    <property type="evidence" value="ECO:0007669"/>
    <property type="project" value="TreeGrafter"/>
</dbReference>
<feature type="transmembrane region" description="Helical" evidence="6">
    <location>
        <begin position="332"/>
        <end position="350"/>
    </location>
</feature>
<keyword evidence="4 6" id="KW-0472">Membrane</keyword>
<feature type="transmembrane region" description="Helical" evidence="6">
    <location>
        <begin position="362"/>
        <end position="380"/>
    </location>
</feature>
<dbReference type="GO" id="GO:0009725">
    <property type="term" value="P:response to hormone"/>
    <property type="evidence" value="ECO:0007669"/>
    <property type="project" value="TreeGrafter"/>
</dbReference>
<proteinExistence type="predicted"/>
<dbReference type="Pfam" id="PF03006">
    <property type="entry name" value="HlyIII"/>
    <property type="match status" value="1"/>
</dbReference>
<keyword evidence="2 6" id="KW-0812">Transmembrane</keyword>
<feature type="binding site" evidence="5">
    <location>
        <position position="402"/>
    </location>
    <ligand>
        <name>Zn(2+)</name>
        <dbReference type="ChEBI" id="CHEBI:29105"/>
    </ligand>
</feature>
<dbReference type="EMBL" id="OX451737">
    <property type="protein sequence ID" value="CAI8599342.1"/>
    <property type="molecule type" value="Genomic_DNA"/>
</dbReference>
<keyword evidence="5" id="KW-0479">Metal-binding</keyword>
<gene>
    <name evidence="7" type="ORF">VFH_II170800</name>
</gene>
<accession>A0AAV0ZU02</accession>
<dbReference type="PANTHER" id="PTHR20855">
    <property type="entry name" value="ADIPOR/PROGESTIN RECEPTOR-RELATED"/>
    <property type="match status" value="1"/>
</dbReference>
<reference evidence="7 8" key="1">
    <citation type="submission" date="2023-01" db="EMBL/GenBank/DDBJ databases">
        <authorList>
            <person name="Kreplak J."/>
        </authorList>
    </citation>
    <scope>NUCLEOTIDE SEQUENCE [LARGE SCALE GENOMIC DNA]</scope>
</reference>
<feature type="transmembrane region" description="Helical" evidence="6">
    <location>
        <begin position="262"/>
        <end position="283"/>
    </location>
</feature>
<protein>
    <recommendedName>
        <fullName evidence="9">Heptahelical transmembrane protein 4-like</fullName>
    </recommendedName>
</protein>
<feature type="transmembrane region" description="Helical" evidence="6">
    <location>
        <begin position="113"/>
        <end position="132"/>
    </location>
</feature>
<evidence type="ECO:0000256" key="2">
    <source>
        <dbReference type="ARBA" id="ARBA00022692"/>
    </source>
</evidence>
<evidence type="ECO:0000256" key="5">
    <source>
        <dbReference type="PIRSR" id="PIRSR604254-1"/>
    </source>
</evidence>
<keyword evidence="8" id="KW-1185">Reference proteome</keyword>
<evidence type="ECO:0000256" key="3">
    <source>
        <dbReference type="ARBA" id="ARBA00022989"/>
    </source>
</evidence>
<evidence type="ECO:0000313" key="8">
    <source>
        <dbReference type="Proteomes" id="UP001157006"/>
    </source>
</evidence>
<dbReference type="Proteomes" id="UP001157006">
    <property type="component" value="Chromosome 2"/>
</dbReference>
<sequence>MHNTLCYILFNFIAFLFPAFQFFQVSEMVRGTNDKLNITENKKILIGEEGRAHTKKEKGVKLLKKSKYQLVDYKSLPTYLKDNEFILDYYRSEWPLKQIFLSIFSIHNETLNVWTHLIGFFLFLFLTICTAMKAPMVMDSLQHLPEIIGKADLNKIHAELLKCLPSLPSIPDLDKVKNELMTALRSLDFSSLSGWNVMEHLTSCLHDKFSIKGLKDEKMDFLSPSIVQPITRWPFYAFLVGAMFCLLASSTCHLLACHSQRLSYILLRIDYAGIAVLIATSFYPPVYYTFMCNPFFCYLYLGFITLMGVATIVFSLLPFFQKSEFRKYRASLFFLMGFSGVAPIMHKLILYRGEPDALRTTGYEVLMGVLYGVGAAIYVARIPERWMPGKFDIAGHSHQLFHVFVVAGAYTHYLDGLIYLRWRDLKGC</sequence>
<dbReference type="PANTHER" id="PTHR20855:SF132">
    <property type="entry name" value="HEPTAHELICAL TRANSMEMBRANE PROTEIN 4-LIKE"/>
    <property type="match status" value="1"/>
</dbReference>
<evidence type="ECO:0000313" key="7">
    <source>
        <dbReference type="EMBL" id="CAI8599342.1"/>
    </source>
</evidence>
<feature type="binding site" evidence="5">
    <location>
        <position position="253"/>
    </location>
    <ligand>
        <name>Zn(2+)</name>
        <dbReference type="ChEBI" id="CHEBI:29105"/>
    </ligand>
</feature>
<comment type="subcellular location">
    <subcellularLocation>
        <location evidence="1">Membrane</location>
        <topology evidence="1">Multi-pass membrane protein</topology>
    </subcellularLocation>
</comment>
<feature type="transmembrane region" description="Helical" evidence="6">
    <location>
        <begin position="400"/>
        <end position="420"/>
    </location>
</feature>